<comment type="caution">
    <text evidence="3">The sequence shown here is derived from an EMBL/GenBank/DDBJ whole genome shotgun (WGS) entry which is preliminary data.</text>
</comment>
<evidence type="ECO:0000313" key="3">
    <source>
        <dbReference type="EMBL" id="KAK1748527.1"/>
    </source>
</evidence>
<protein>
    <submittedName>
        <fullName evidence="3">Uncharacterized protein</fullName>
    </submittedName>
</protein>
<dbReference type="Proteomes" id="UP001224775">
    <property type="component" value="Unassembled WGS sequence"/>
</dbReference>
<feature type="transmembrane region" description="Helical" evidence="1">
    <location>
        <begin position="95"/>
        <end position="115"/>
    </location>
</feature>
<organism evidence="3 4">
    <name type="scientific">Skeletonema marinoi</name>
    <dbReference type="NCBI Taxonomy" id="267567"/>
    <lineage>
        <taxon>Eukaryota</taxon>
        <taxon>Sar</taxon>
        <taxon>Stramenopiles</taxon>
        <taxon>Ochrophyta</taxon>
        <taxon>Bacillariophyta</taxon>
        <taxon>Coscinodiscophyceae</taxon>
        <taxon>Thalassiosirophycidae</taxon>
        <taxon>Thalassiosirales</taxon>
        <taxon>Skeletonemataceae</taxon>
        <taxon>Skeletonema</taxon>
        <taxon>Skeletonema marinoi-dohrnii complex</taxon>
    </lineage>
</organism>
<evidence type="ECO:0000256" key="2">
    <source>
        <dbReference type="SAM" id="SignalP"/>
    </source>
</evidence>
<keyword evidence="2" id="KW-0732">Signal</keyword>
<sequence>MMIVCIRIWLMWICSLWLCSKPSHSSFLPLLSTNRELKISKTNNNLLRQKMIRSTSNGGIMKNVSSEETSSDMMLRQGGMVAYLPFLSSSILNFITQRTALVALSYILVANTIYLQRRAHLRKMTKRKLLQIRTTREEGVNLGLHVTNIFAWQVFVTSVFPILEPLSRLCGFVSFYYFYPNANGCGIIFEPVSVQHLPIKKRQRSQLRLDWHKFSFNVGQIGRDGYRHPPSIERNLPHLDVPRLQLKHWPWRRKHNKADVKK</sequence>
<keyword evidence="4" id="KW-1185">Reference proteome</keyword>
<accession>A0AAD9DIK0</accession>
<keyword evidence="1" id="KW-0812">Transmembrane</keyword>
<reference evidence="3" key="1">
    <citation type="submission" date="2023-06" db="EMBL/GenBank/DDBJ databases">
        <title>Survivors Of The Sea: Transcriptome response of Skeletonema marinoi to long-term dormancy.</title>
        <authorList>
            <person name="Pinder M.I.M."/>
            <person name="Kourtchenko O."/>
            <person name="Robertson E.K."/>
            <person name="Larsson T."/>
            <person name="Maumus F."/>
            <person name="Osuna-Cruz C.M."/>
            <person name="Vancaester E."/>
            <person name="Stenow R."/>
            <person name="Vandepoele K."/>
            <person name="Ploug H."/>
            <person name="Bruchert V."/>
            <person name="Godhe A."/>
            <person name="Topel M."/>
        </authorList>
    </citation>
    <scope>NUCLEOTIDE SEQUENCE</scope>
    <source>
        <strain evidence="3">R05AC</strain>
    </source>
</reference>
<proteinExistence type="predicted"/>
<feature type="signal peptide" evidence="2">
    <location>
        <begin position="1"/>
        <end position="25"/>
    </location>
</feature>
<evidence type="ECO:0000256" key="1">
    <source>
        <dbReference type="SAM" id="Phobius"/>
    </source>
</evidence>
<gene>
    <name evidence="3" type="ORF">QTG54_000466</name>
</gene>
<keyword evidence="1" id="KW-1133">Transmembrane helix</keyword>
<dbReference type="EMBL" id="JATAAI010000001">
    <property type="protein sequence ID" value="KAK1748527.1"/>
    <property type="molecule type" value="Genomic_DNA"/>
</dbReference>
<evidence type="ECO:0000313" key="4">
    <source>
        <dbReference type="Proteomes" id="UP001224775"/>
    </source>
</evidence>
<feature type="chain" id="PRO_5042145023" evidence="2">
    <location>
        <begin position="26"/>
        <end position="262"/>
    </location>
</feature>
<dbReference type="AlphaFoldDB" id="A0AAD9DIK0"/>
<name>A0AAD9DIK0_9STRA</name>
<keyword evidence="1" id="KW-0472">Membrane</keyword>